<name>H2Y2V6_CIOIN</name>
<dbReference type="AlphaFoldDB" id="H2Y2V6"/>
<reference evidence="2" key="3">
    <citation type="submission" date="2025-08" db="UniProtKB">
        <authorList>
            <consortium name="Ensembl"/>
        </authorList>
    </citation>
    <scope>IDENTIFICATION</scope>
</reference>
<reference evidence="2" key="4">
    <citation type="submission" date="2025-09" db="UniProtKB">
        <authorList>
            <consortium name="Ensembl"/>
        </authorList>
    </citation>
    <scope>IDENTIFICATION</scope>
</reference>
<feature type="compositionally biased region" description="Polar residues" evidence="1">
    <location>
        <begin position="61"/>
        <end position="77"/>
    </location>
</feature>
<evidence type="ECO:0000313" key="3">
    <source>
        <dbReference type="Proteomes" id="UP000008144"/>
    </source>
</evidence>
<dbReference type="Ensembl" id="ENSCINT00000033972.1">
    <property type="protein sequence ID" value="ENSCINP00000036241.1"/>
    <property type="gene ID" value="ENSCING00000020539.1"/>
</dbReference>
<protein>
    <submittedName>
        <fullName evidence="2">Uncharacterized protein</fullName>
    </submittedName>
</protein>
<reference evidence="2" key="2">
    <citation type="journal article" date="2008" name="Genome Biol.">
        <title>Improved genome assembly and evidence-based global gene model set for the chordate Ciona intestinalis: new insight into intron and operon populations.</title>
        <authorList>
            <person name="Satou Y."/>
            <person name="Mineta K."/>
            <person name="Ogasawara M."/>
            <person name="Sasakura Y."/>
            <person name="Shoguchi E."/>
            <person name="Ueno K."/>
            <person name="Yamada L."/>
            <person name="Matsumoto J."/>
            <person name="Wasserscheid J."/>
            <person name="Dewar K."/>
            <person name="Wiley G.B."/>
            <person name="Macmil S.L."/>
            <person name="Roe B.A."/>
            <person name="Zeller R.W."/>
            <person name="Hastings K.E."/>
            <person name="Lemaire P."/>
            <person name="Lindquist E."/>
            <person name="Endo T."/>
            <person name="Hotta K."/>
            <person name="Inaba K."/>
        </authorList>
    </citation>
    <scope>NUCLEOTIDE SEQUENCE [LARGE SCALE GENOMIC DNA]</scope>
    <source>
        <strain evidence="2">wild type</strain>
    </source>
</reference>
<evidence type="ECO:0000256" key="1">
    <source>
        <dbReference type="SAM" id="MobiDB-lite"/>
    </source>
</evidence>
<sequence>LQELQFVFKIKRFLRLKQTISPRWNPIAEALNENFEKDELPNVYSRPATTNATLPIKRTSSRCTPSAQTLRCLQQKQQESRTKPDLNRSRHRNLRRSSSVPPPEKMSSRRGSRVLMPLATPITDFESFEESVTPT</sequence>
<dbReference type="Proteomes" id="UP000008144">
    <property type="component" value="Chromosome 5"/>
</dbReference>
<reference evidence="3" key="1">
    <citation type="journal article" date="2002" name="Science">
        <title>The draft genome of Ciona intestinalis: insights into chordate and vertebrate origins.</title>
        <authorList>
            <person name="Dehal P."/>
            <person name="Satou Y."/>
            <person name="Campbell R.K."/>
            <person name="Chapman J."/>
            <person name="Degnan B."/>
            <person name="De Tomaso A."/>
            <person name="Davidson B."/>
            <person name="Di Gregorio A."/>
            <person name="Gelpke M."/>
            <person name="Goodstein D.M."/>
            <person name="Harafuji N."/>
            <person name="Hastings K.E."/>
            <person name="Ho I."/>
            <person name="Hotta K."/>
            <person name="Huang W."/>
            <person name="Kawashima T."/>
            <person name="Lemaire P."/>
            <person name="Martinez D."/>
            <person name="Meinertzhagen I.A."/>
            <person name="Necula S."/>
            <person name="Nonaka M."/>
            <person name="Putnam N."/>
            <person name="Rash S."/>
            <person name="Saiga H."/>
            <person name="Satake M."/>
            <person name="Terry A."/>
            <person name="Yamada L."/>
            <person name="Wang H.G."/>
            <person name="Awazu S."/>
            <person name="Azumi K."/>
            <person name="Boore J."/>
            <person name="Branno M."/>
            <person name="Chin-Bow S."/>
            <person name="DeSantis R."/>
            <person name="Doyle S."/>
            <person name="Francino P."/>
            <person name="Keys D.N."/>
            <person name="Haga S."/>
            <person name="Hayashi H."/>
            <person name="Hino K."/>
            <person name="Imai K.S."/>
            <person name="Inaba K."/>
            <person name="Kano S."/>
            <person name="Kobayashi K."/>
            <person name="Kobayashi M."/>
            <person name="Lee B.I."/>
            <person name="Makabe K.W."/>
            <person name="Manohar C."/>
            <person name="Matassi G."/>
            <person name="Medina M."/>
            <person name="Mochizuki Y."/>
            <person name="Mount S."/>
            <person name="Morishita T."/>
            <person name="Miura S."/>
            <person name="Nakayama A."/>
            <person name="Nishizaka S."/>
            <person name="Nomoto H."/>
            <person name="Ohta F."/>
            <person name="Oishi K."/>
            <person name="Rigoutsos I."/>
            <person name="Sano M."/>
            <person name="Sasaki A."/>
            <person name="Sasakura Y."/>
            <person name="Shoguchi E."/>
            <person name="Shin-i T."/>
            <person name="Spagnuolo A."/>
            <person name="Stainier D."/>
            <person name="Suzuki M.M."/>
            <person name="Tassy O."/>
            <person name="Takatori N."/>
            <person name="Tokuoka M."/>
            <person name="Yagi K."/>
            <person name="Yoshizaki F."/>
            <person name="Wada S."/>
            <person name="Zhang C."/>
            <person name="Hyatt P.D."/>
            <person name="Larimer F."/>
            <person name="Detter C."/>
            <person name="Doggett N."/>
            <person name="Glavina T."/>
            <person name="Hawkins T."/>
            <person name="Richardson P."/>
            <person name="Lucas S."/>
            <person name="Kohara Y."/>
            <person name="Levine M."/>
            <person name="Satoh N."/>
            <person name="Rokhsar D.S."/>
        </authorList>
    </citation>
    <scope>NUCLEOTIDE SEQUENCE [LARGE SCALE GENOMIC DNA]</scope>
</reference>
<dbReference type="InParanoid" id="H2Y2V6"/>
<proteinExistence type="predicted"/>
<evidence type="ECO:0000313" key="2">
    <source>
        <dbReference type="Ensembl" id="ENSCINP00000036241.1"/>
    </source>
</evidence>
<feature type="region of interest" description="Disordered" evidence="1">
    <location>
        <begin position="51"/>
        <end position="135"/>
    </location>
</feature>
<keyword evidence="3" id="KW-1185">Reference proteome</keyword>
<feature type="compositionally biased region" description="Basic and acidic residues" evidence="1">
    <location>
        <begin position="78"/>
        <end position="88"/>
    </location>
</feature>
<dbReference type="EMBL" id="EAAA01002151">
    <property type="status" value="NOT_ANNOTATED_CDS"/>
    <property type="molecule type" value="Genomic_DNA"/>
</dbReference>
<organism evidence="2 3">
    <name type="scientific">Ciona intestinalis</name>
    <name type="common">Transparent sea squirt</name>
    <name type="synonym">Ascidia intestinalis</name>
    <dbReference type="NCBI Taxonomy" id="7719"/>
    <lineage>
        <taxon>Eukaryota</taxon>
        <taxon>Metazoa</taxon>
        <taxon>Chordata</taxon>
        <taxon>Tunicata</taxon>
        <taxon>Ascidiacea</taxon>
        <taxon>Phlebobranchia</taxon>
        <taxon>Cionidae</taxon>
        <taxon>Ciona</taxon>
    </lineage>
</organism>
<dbReference type="HOGENOM" id="CLU_1890399_0_0_1"/>
<accession>H2Y2V6</accession>